<reference evidence="2 3" key="1">
    <citation type="submission" date="2019-10" db="EMBL/GenBank/DDBJ databases">
        <authorList>
            <person name="Palmer J.M."/>
        </authorList>
    </citation>
    <scope>NUCLEOTIDE SEQUENCE [LARGE SCALE GENOMIC DNA]</scope>
    <source>
        <strain evidence="2 3">TWF506</strain>
    </source>
</reference>
<feature type="region of interest" description="Disordered" evidence="1">
    <location>
        <begin position="1"/>
        <end position="26"/>
    </location>
</feature>
<feature type="compositionally biased region" description="Basic and acidic residues" evidence="1">
    <location>
        <begin position="142"/>
        <end position="156"/>
    </location>
</feature>
<dbReference type="AlphaFoldDB" id="A0AAN8RR34"/>
<protein>
    <submittedName>
        <fullName evidence="2">Uncharacterized protein</fullName>
    </submittedName>
</protein>
<dbReference type="EMBL" id="JAVHJM010000006">
    <property type="protein sequence ID" value="KAK6512953.1"/>
    <property type="molecule type" value="Genomic_DNA"/>
</dbReference>
<evidence type="ECO:0000256" key="1">
    <source>
        <dbReference type="SAM" id="MobiDB-lite"/>
    </source>
</evidence>
<dbReference type="Proteomes" id="UP001307849">
    <property type="component" value="Unassembled WGS sequence"/>
</dbReference>
<name>A0AAN8RR34_9PEZI</name>
<proteinExistence type="predicted"/>
<keyword evidence="3" id="KW-1185">Reference proteome</keyword>
<sequence length="171" mass="18854">MGQLVSSPYAYSPPSDSDPHPPDMIPILDTIGSPHQNRDGEVFYVDFGDPQSLVRELKRYHMAGVVISPPSNLPEMSKGNLYLIDWDNMPTSLVENQTVDISAVYPASLSHIATLFVGGEILSERVRGHRSFVSMEINRSGDVGETHKHADPEKLRVSTASKRAAYASQDF</sequence>
<feature type="compositionally biased region" description="Low complexity" evidence="1">
    <location>
        <begin position="1"/>
        <end position="15"/>
    </location>
</feature>
<feature type="region of interest" description="Disordered" evidence="1">
    <location>
        <begin position="142"/>
        <end position="171"/>
    </location>
</feature>
<comment type="caution">
    <text evidence="2">The sequence shown here is derived from an EMBL/GenBank/DDBJ whole genome shotgun (WGS) entry which is preliminary data.</text>
</comment>
<accession>A0AAN8RR34</accession>
<evidence type="ECO:0000313" key="3">
    <source>
        <dbReference type="Proteomes" id="UP001307849"/>
    </source>
</evidence>
<evidence type="ECO:0000313" key="2">
    <source>
        <dbReference type="EMBL" id="KAK6512953.1"/>
    </source>
</evidence>
<organism evidence="2 3">
    <name type="scientific">Arthrobotrys conoides</name>
    <dbReference type="NCBI Taxonomy" id="74498"/>
    <lineage>
        <taxon>Eukaryota</taxon>
        <taxon>Fungi</taxon>
        <taxon>Dikarya</taxon>
        <taxon>Ascomycota</taxon>
        <taxon>Pezizomycotina</taxon>
        <taxon>Orbiliomycetes</taxon>
        <taxon>Orbiliales</taxon>
        <taxon>Orbiliaceae</taxon>
        <taxon>Arthrobotrys</taxon>
    </lineage>
</organism>
<gene>
    <name evidence="2" type="ORF">TWF506_009115</name>
</gene>